<proteinExistence type="inferred from homology"/>
<evidence type="ECO:0000256" key="4">
    <source>
        <dbReference type="ARBA" id="ARBA00022452"/>
    </source>
</evidence>
<evidence type="ECO:0000313" key="9">
    <source>
        <dbReference type="EMBL" id="MBI1493380.1"/>
    </source>
</evidence>
<keyword evidence="5" id="KW-0812">Transmembrane</keyword>
<feature type="chain" id="PRO_5035305398" evidence="8">
    <location>
        <begin position="27"/>
        <end position="462"/>
    </location>
</feature>
<dbReference type="EMBL" id="JADCKQ010000004">
    <property type="protein sequence ID" value="MBI1493380.1"/>
    <property type="molecule type" value="Genomic_DNA"/>
</dbReference>
<evidence type="ECO:0000256" key="1">
    <source>
        <dbReference type="ARBA" id="ARBA00004442"/>
    </source>
</evidence>
<evidence type="ECO:0000313" key="10">
    <source>
        <dbReference type="Proteomes" id="UP000640583"/>
    </source>
</evidence>
<reference evidence="9" key="1">
    <citation type="submission" date="2020-10" db="EMBL/GenBank/DDBJ databases">
        <title>Paenihalocynthiibacter styelae gen. nov., sp. nov., isolated from stalked sea squirt Styela clava.</title>
        <authorList>
            <person name="Kim Y.-O."/>
            <person name="Yoon J.-H."/>
        </authorList>
    </citation>
    <scope>NUCLEOTIDE SEQUENCE</scope>
    <source>
        <strain evidence="9">MYP1-1</strain>
    </source>
</reference>
<sequence length="462" mass="49663">MGIAFRRLSISALAAVSVLAALPAKAETLADALVSAYESSGLLEQQRATLRAADEGVAQAVARLRPVVSYTIASQRNYSNGDISGRFTESATIDFSLPIYQFGRGNLAVEVQKETVLATRDALTGVEQQVLLRAVSAYMNVRRDLQSVDLSNNQVRLISEELRAARDRFDVGEITRTDVSQAEASLALARANLAAREGSLAVSREEYRAVVGRYPSSLARAPRAPSAAADMRAAVNIARQNHPDLKGAQRQVTISELSLMSTERQMLPSVNLTARTGVVENDRDLTGNIGVSVTGPIYQGGQLKSLQRQSMAQRDASRANLLVTGQRIEQNVANAWSQLRVSQAQITASNRAITASRAAWEGVREEARLGARTTLDVLDAEQNLLDARTNLASAQADAQIAAYTLLSSMGLLTAEHLNLGVQTYDPTDYYDAVSGAPIRPVTSEQGERLDNLLRSIAGGGNN</sequence>
<evidence type="ECO:0000256" key="6">
    <source>
        <dbReference type="ARBA" id="ARBA00023136"/>
    </source>
</evidence>
<name>A0A8J7J4V7_9RHOB</name>
<comment type="subcellular location">
    <subcellularLocation>
        <location evidence="1">Cell outer membrane</location>
    </subcellularLocation>
</comment>
<evidence type="ECO:0000256" key="3">
    <source>
        <dbReference type="ARBA" id="ARBA00022448"/>
    </source>
</evidence>
<dbReference type="Pfam" id="PF02321">
    <property type="entry name" value="OEP"/>
    <property type="match status" value="2"/>
</dbReference>
<keyword evidence="4" id="KW-1134">Transmembrane beta strand</keyword>
<organism evidence="9 10">
    <name type="scientific">Halocynthiibacter styelae</name>
    <dbReference type="NCBI Taxonomy" id="2761955"/>
    <lineage>
        <taxon>Bacteria</taxon>
        <taxon>Pseudomonadati</taxon>
        <taxon>Pseudomonadota</taxon>
        <taxon>Alphaproteobacteria</taxon>
        <taxon>Rhodobacterales</taxon>
        <taxon>Paracoccaceae</taxon>
        <taxon>Halocynthiibacter</taxon>
    </lineage>
</organism>
<dbReference type="InterPro" id="IPR003423">
    <property type="entry name" value="OMP_efflux"/>
</dbReference>
<dbReference type="Proteomes" id="UP000640583">
    <property type="component" value="Unassembled WGS sequence"/>
</dbReference>
<keyword evidence="7" id="KW-0998">Cell outer membrane</keyword>
<evidence type="ECO:0000256" key="2">
    <source>
        <dbReference type="ARBA" id="ARBA00007613"/>
    </source>
</evidence>
<evidence type="ECO:0000256" key="5">
    <source>
        <dbReference type="ARBA" id="ARBA00022692"/>
    </source>
</evidence>
<dbReference type="NCBIfam" id="TIGR01844">
    <property type="entry name" value="type_I_sec_TolC"/>
    <property type="match status" value="1"/>
</dbReference>
<dbReference type="PANTHER" id="PTHR30026">
    <property type="entry name" value="OUTER MEMBRANE PROTEIN TOLC"/>
    <property type="match status" value="1"/>
</dbReference>
<keyword evidence="3" id="KW-0813">Transport</keyword>
<evidence type="ECO:0000256" key="8">
    <source>
        <dbReference type="SAM" id="SignalP"/>
    </source>
</evidence>
<dbReference type="SUPFAM" id="SSF56954">
    <property type="entry name" value="Outer membrane efflux proteins (OEP)"/>
    <property type="match status" value="1"/>
</dbReference>
<dbReference type="AlphaFoldDB" id="A0A8J7J4V7"/>
<keyword evidence="6" id="KW-0472">Membrane</keyword>
<dbReference type="InterPro" id="IPR051906">
    <property type="entry name" value="TolC-like"/>
</dbReference>
<accession>A0A8J7J4V7</accession>
<keyword evidence="10" id="KW-1185">Reference proteome</keyword>
<comment type="similarity">
    <text evidence="2">Belongs to the outer membrane factor (OMF) (TC 1.B.17) family.</text>
</comment>
<keyword evidence="8" id="KW-0732">Signal</keyword>
<dbReference type="GO" id="GO:0015288">
    <property type="term" value="F:porin activity"/>
    <property type="evidence" value="ECO:0007669"/>
    <property type="project" value="TreeGrafter"/>
</dbReference>
<dbReference type="RefSeq" id="WP_228848218.1">
    <property type="nucleotide sequence ID" value="NZ_JADCKQ010000004.1"/>
</dbReference>
<dbReference type="GO" id="GO:1990281">
    <property type="term" value="C:efflux pump complex"/>
    <property type="evidence" value="ECO:0007669"/>
    <property type="project" value="TreeGrafter"/>
</dbReference>
<dbReference type="GO" id="GO:0015562">
    <property type="term" value="F:efflux transmembrane transporter activity"/>
    <property type="evidence" value="ECO:0007669"/>
    <property type="project" value="InterPro"/>
</dbReference>
<dbReference type="InterPro" id="IPR010130">
    <property type="entry name" value="T1SS_OMP_TolC"/>
</dbReference>
<evidence type="ECO:0000256" key="7">
    <source>
        <dbReference type="ARBA" id="ARBA00023237"/>
    </source>
</evidence>
<comment type="caution">
    <text evidence="9">The sequence shown here is derived from an EMBL/GenBank/DDBJ whole genome shotgun (WGS) entry which is preliminary data.</text>
</comment>
<gene>
    <name evidence="9" type="ORF">H1D41_07015</name>
</gene>
<dbReference type="PANTHER" id="PTHR30026:SF22">
    <property type="entry name" value="OUTER MEMBRANE EFFLUX PROTEIN"/>
    <property type="match status" value="1"/>
</dbReference>
<dbReference type="Gene3D" id="1.20.1600.10">
    <property type="entry name" value="Outer membrane efflux proteins (OEP)"/>
    <property type="match status" value="1"/>
</dbReference>
<feature type="signal peptide" evidence="8">
    <location>
        <begin position="1"/>
        <end position="26"/>
    </location>
</feature>
<protein>
    <submittedName>
        <fullName evidence="9">TolC family outer membrane protein</fullName>
    </submittedName>
</protein>
<dbReference type="GO" id="GO:0009279">
    <property type="term" value="C:cell outer membrane"/>
    <property type="evidence" value="ECO:0007669"/>
    <property type="project" value="UniProtKB-SubCell"/>
</dbReference>